<dbReference type="PANTHER" id="PTHR42673">
    <property type="entry name" value="MALEYLACETOACETATE ISOMERASE"/>
    <property type="match status" value="1"/>
</dbReference>
<dbReference type="GO" id="GO:0016034">
    <property type="term" value="F:maleylacetoacetate isomerase activity"/>
    <property type="evidence" value="ECO:0007669"/>
    <property type="project" value="UniProtKB-EC"/>
</dbReference>
<dbReference type="InterPro" id="IPR040079">
    <property type="entry name" value="Glutathione_S-Trfase"/>
</dbReference>
<dbReference type="SUPFAM" id="SSF52833">
    <property type="entry name" value="Thioredoxin-like"/>
    <property type="match status" value="1"/>
</dbReference>
<dbReference type="InterPro" id="IPR036282">
    <property type="entry name" value="Glutathione-S-Trfase_C_sf"/>
</dbReference>
<sequence length="217" mass="24857">MSLKLYGYWRSSATYRVRIALNLKQLDYEIVPVHLVKDGGQQHSEQYLGLNPAELVPTLYDDDEDIILNQSLAIIEYVDEKYEQGVKLLPAHALERARVRTLALDFAADMQPLGNLRVLNYLQDEFNQDQQGKARWACHWMQKGFAGVEKRLQSTAADYCFGFDVTLADVCLVPQVYNAERFGLDMQQFPTIQRVADNCMQLDAFKKAQPHLQPDAE</sequence>
<organism evidence="4 5">
    <name type="scientific">Neptunicella marina</name>
    <dbReference type="NCBI Taxonomy" id="2125989"/>
    <lineage>
        <taxon>Bacteria</taxon>
        <taxon>Pseudomonadati</taxon>
        <taxon>Pseudomonadota</taxon>
        <taxon>Gammaproteobacteria</taxon>
        <taxon>Alteromonadales</taxon>
        <taxon>Alteromonadaceae</taxon>
        <taxon>Neptunicella</taxon>
    </lineage>
</organism>
<dbReference type="PROSITE" id="PS50404">
    <property type="entry name" value="GST_NTER"/>
    <property type="match status" value="1"/>
</dbReference>
<dbReference type="SUPFAM" id="SSF47616">
    <property type="entry name" value="GST C-terminal domain-like"/>
    <property type="match status" value="1"/>
</dbReference>
<dbReference type="RefSeq" id="WP_186506944.1">
    <property type="nucleotide sequence ID" value="NZ_JACNEP010000007.1"/>
</dbReference>
<dbReference type="PANTHER" id="PTHR42673:SF21">
    <property type="entry name" value="GLUTATHIONE S-TRANSFERASE YFCF"/>
    <property type="match status" value="1"/>
</dbReference>
<reference evidence="4" key="1">
    <citation type="journal article" date="2018" name="Int. J. Syst. Evol. Microbiol.">
        <title>Neptunicella marina gen. nov., sp. nov., isolated from surface seawater.</title>
        <authorList>
            <person name="Liu X."/>
            <person name="Lai Q."/>
            <person name="Du Y."/>
            <person name="Zhang X."/>
            <person name="Liu Z."/>
            <person name="Sun F."/>
            <person name="Shao Z."/>
        </authorList>
    </citation>
    <scope>NUCLEOTIDE SEQUENCE</scope>
    <source>
        <strain evidence="4">S27-2</strain>
    </source>
</reference>
<dbReference type="CDD" id="cd03191">
    <property type="entry name" value="GST_C_Zeta"/>
    <property type="match status" value="1"/>
</dbReference>
<dbReference type="EMBL" id="JACNEP010000007">
    <property type="protein sequence ID" value="MBC3766424.1"/>
    <property type="molecule type" value="Genomic_DNA"/>
</dbReference>
<dbReference type="FunFam" id="1.20.1050.10:FF:000017">
    <property type="entry name" value="Maleylacetoacetate isomerase"/>
    <property type="match status" value="1"/>
</dbReference>
<keyword evidence="5" id="KW-1185">Reference proteome</keyword>
<dbReference type="SFLD" id="SFLDS00019">
    <property type="entry name" value="Glutathione_Transferase_(cytos"/>
    <property type="match status" value="1"/>
</dbReference>
<dbReference type="GO" id="GO:0006749">
    <property type="term" value="P:glutathione metabolic process"/>
    <property type="evidence" value="ECO:0007669"/>
    <property type="project" value="TreeGrafter"/>
</dbReference>
<dbReference type="GO" id="GO:0005737">
    <property type="term" value="C:cytoplasm"/>
    <property type="evidence" value="ECO:0007669"/>
    <property type="project" value="InterPro"/>
</dbReference>
<protein>
    <submittedName>
        <fullName evidence="4">Maleylacetoacetate isomerase</fullName>
        <ecNumber evidence="4">5.2.1.2</ecNumber>
    </submittedName>
</protein>
<dbReference type="CDD" id="cd03042">
    <property type="entry name" value="GST_N_Zeta"/>
    <property type="match status" value="1"/>
</dbReference>
<dbReference type="Gene3D" id="3.40.30.10">
    <property type="entry name" value="Glutaredoxin"/>
    <property type="match status" value="1"/>
</dbReference>
<dbReference type="Gene3D" id="1.20.1050.10">
    <property type="match status" value="1"/>
</dbReference>
<dbReference type="EC" id="5.2.1.2" evidence="4"/>
<dbReference type="Proteomes" id="UP000601768">
    <property type="component" value="Unassembled WGS sequence"/>
</dbReference>
<dbReference type="GO" id="GO:0004364">
    <property type="term" value="F:glutathione transferase activity"/>
    <property type="evidence" value="ECO:0007669"/>
    <property type="project" value="TreeGrafter"/>
</dbReference>
<feature type="domain" description="GST C-terminal" evidence="3">
    <location>
        <begin position="92"/>
        <end position="217"/>
    </location>
</feature>
<accession>A0A8J6IU80</accession>
<dbReference type="NCBIfam" id="TIGR01262">
    <property type="entry name" value="maiA"/>
    <property type="match status" value="1"/>
</dbReference>
<keyword evidence="4" id="KW-0413">Isomerase</keyword>
<name>A0A8J6IU80_9ALTE</name>
<comment type="similarity">
    <text evidence="1">Belongs to the GST superfamily. Zeta family.</text>
</comment>
<dbReference type="InterPro" id="IPR036249">
    <property type="entry name" value="Thioredoxin-like_sf"/>
</dbReference>
<dbReference type="InterPro" id="IPR005955">
    <property type="entry name" value="GST_Zeta"/>
</dbReference>
<dbReference type="Pfam" id="PF13417">
    <property type="entry name" value="GST_N_3"/>
    <property type="match status" value="1"/>
</dbReference>
<comment type="caution">
    <text evidence="4">The sequence shown here is derived from an EMBL/GenBank/DDBJ whole genome shotgun (WGS) entry which is preliminary data.</text>
</comment>
<dbReference type="GO" id="GO:0006559">
    <property type="term" value="P:L-phenylalanine catabolic process"/>
    <property type="evidence" value="ECO:0007669"/>
    <property type="project" value="TreeGrafter"/>
</dbReference>
<proteinExistence type="inferred from homology"/>
<dbReference type="InterPro" id="IPR010987">
    <property type="entry name" value="Glutathione-S-Trfase_C-like"/>
</dbReference>
<gene>
    <name evidence="4" type="primary">maiA</name>
    <name evidence="4" type="ORF">H8B19_11070</name>
</gene>
<dbReference type="InterPro" id="IPR004045">
    <property type="entry name" value="Glutathione_S-Trfase_N"/>
</dbReference>
<evidence type="ECO:0000259" key="3">
    <source>
        <dbReference type="PROSITE" id="PS50405"/>
    </source>
</evidence>
<reference evidence="4" key="2">
    <citation type="submission" date="2020-08" db="EMBL/GenBank/DDBJ databases">
        <authorList>
            <person name="Lai Q."/>
        </authorList>
    </citation>
    <scope>NUCLEOTIDE SEQUENCE</scope>
    <source>
        <strain evidence="4">S27-2</strain>
    </source>
</reference>
<dbReference type="SFLD" id="SFLDG00358">
    <property type="entry name" value="Main_(cytGST)"/>
    <property type="match status" value="1"/>
</dbReference>
<evidence type="ECO:0000259" key="2">
    <source>
        <dbReference type="PROSITE" id="PS50404"/>
    </source>
</evidence>
<dbReference type="AlphaFoldDB" id="A0A8J6IU80"/>
<dbReference type="PROSITE" id="PS50405">
    <property type="entry name" value="GST_CTER"/>
    <property type="match status" value="1"/>
</dbReference>
<feature type="domain" description="GST N-terminal" evidence="2">
    <location>
        <begin position="1"/>
        <end position="86"/>
    </location>
</feature>
<evidence type="ECO:0000313" key="5">
    <source>
        <dbReference type="Proteomes" id="UP000601768"/>
    </source>
</evidence>
<evidence type="ECO:0000313" key="4">
    <source>
        <dbReference type="EMBL" id="MBC3766424.1"/>
    </source>
</evidence>
<evidence type="ECO:0000256" key="1">
    <source>
        <dbReference type="ARBA" id="ARBA00010007"/>
    </source>
</evidence>
<dbReference type="InterPro" id="IPR034333">
    <property type="entry name" value="GST_Zeta_N"/>
</dbReference>
<dbReference type="InterPro" id="IPR034330">
    <property type="entry name" value="GST_Zeta_C"/>
</dbReference>